<dbReference type="eggNOG" id="arCOG04916">
    <property type="taxonomic scope" value="Archaea"/>
</dbReference>
<feature type="domain" description="N-acetyltransferase" evidence="1">
    <location>
        <begin position="127"/>
        <end position="273"/>
    </location>
</feature>
<dbReference type="EMBL" id="CP003243">
    <property type="protein sequence ID" value="AFC99685.1"/>
    <property type="molecule type" value="Genomic_DNA"/>
</dbReference>
<evidence type="ECO:0000313" key="3">
    <source>
        <dbReference type="Proteomes" id="UP000005233"/>
    </source>
</evidence>
<dbReference type="SUPFAM" id="SSF55729">
    <property type="entry name" value="Acyl-CoA N-acyltransferases (Nat)"/>
    <property type="match status" value="1"/>
</dbReference>
<gene>
    <name evidence="2" type="ordered locus">Mtc_0927</name>
</gene>
<name>H8I4C8_METCZ</name>
<dbReference type="HOGENOM" id="CLU_081246_0_0_2"/>
<organism evidence="2 3">
    <name type="scientific">Methanocella conradii (strain DSM 24694 / JCM 17849 / CGMCC 1.5162 / HZ254)</name>
    <dbReference type="NCBI Taxonomy" id="1041930"/>
    <lineage>
        <taxon>Archaea</taxon>
        <taxon>Methanobacteriati</taxon>
        <taxon>Methanobacteriota</taxon>
        <taxon>Stenosarchaea group</taxon>
        <taxon>Methanomicrobia</taxon>
        <taxon>Methanocellales</taxon>
        <taxon>Methanocellaceae</taxon>
        <taxon>Methanocella</taxon>
    </lineage>
</organism>
<dbReference type="InterPro" id="IPR000182">
    <property type="entry name" value="GNAT_dom"/>
</dbReference>
<reference evidence="2 3" key="1">
    <citation type="journal article" date="2012" name="J. Bacteriol.">
        <title>Complete genome sequence of a thermophilic methanogen, Methanocella conradii HZ254, isolated from Chinese rice field soil.</title>
        <authorList>
            <person name="Lu Z."/>
            <person name="Lu Y."/>
        </authorList>
    </citation>
    <scope>NUCLEOTIDE SEQUENCE [LARGE SCALE GENOMIC DNA]</scope>
    <source>
        <strain evidence="3">DSM 24694 / JCM 17849 / CGMCC 1.5162 / HZ254</strain>
    </source>
</reference>
<evidence type="ECO:0000259" key="1">
    <source>
        <dbReference type="PROSITE" id="PS51186"/>
    </source>
</evidence>
<dbReference type="InterPro" id="IPR016181">
    <property type="entry name" value="Acyl_CoA_acyltransferase"/>
</dbReference>
<dbReference type="Gene3D" id="3.40.630.30">
    <property type="match status" value="1"/>
</dbReference>
<dbReference type="RefSeq" id="WP_014405523.1">
    <property type="nucleotide sequence ID" value="NC_017034.1"/>
</dbReference>
<dbReference type="KEGG" id="mez:Mtc_0927"/>
<protein>
    <submittedName>
        <fullName evidence="2">Beta-lysine N-acetyltransferase</fullName>
    </submittedName>
</protein>
<dbReference type="Proteomes" id="UP000005233">
    <property type="component" value="Chromosome"/>
</dbReference>
<evidence type="ECO:0000313" key="2">
    <source>
        <dbReference type="EMBL" id="AFC99685.1"/>
    </source>
</evidence>
<dbReference type="GO" id="GO:0008080">
    <property type="term" value="F:N-acetyltransferase activity"/>
    <property type="evidence" value="ECO:0007669"/>
    <property type="project" value="InterPro"/>
</dbReference>
<proteinExistence type="predicted"/>
<keyword evidence="3" id="KW-1185">Reference proteome</keyword>
<dbReference type="PROSITE" id="PS51186">
    <property type="entry name" value="GNAT"/>
    <property type="match status" value="1"/>
</dbReference>
<dbReference type="GeneID" id="11971050"/>
<dbReference type="STRING" id="1041930.Mtc_0927"/>
<dbReference type="AlphaFoldDB" id="H8I4C8"/>
<dbReference type="NCBIfam" id="TIGR03827">
    <property type="entry name" value="GNAT_ablB"/>
    <property type="match status" value="1"/>
</dbReference>
<dbReference type="Pfam" id="PF00583">
    <property type="entry name" value="Acetyltransf_1"/>
    <property type="match status" value="1"/>
</dbReference>
<dbReference type="CDD" id="cd04301">
    <property type="entry name" value="NAT_SF"/>
    <property type="match status" value="1"/>
</dbReference>
<dbReference type="InterPro" id="IPR022525">
    <property type="entry name" value="GNAT_AblB"/>
</dbReference>
<accession>H8I4C8</accession>
<sequence>MRDVITRIGETVIQHGHHNDRIYVMKLSARDMPNIVHRLYDLAVKNSYSKILVKAPSFAKDAFLKAGYAVEAYVPGFFHGCIDGYFMAKYIDGTRAVERKKSIVEGVLSAARLITGKSRGPSLKDGFTFHVAGPEDAKELAGLYGRVFSTYPFPINDADYILKTMKNNIRYFCVRANGRIVGASSAEMDRGSGNVEMTDFATSERYQGYGISAYLLHRMEESMAMEGMKLAYTIARATSYPINRIFSRAGYSYGGRLTNNTNICGAYESMNVWFKHINKCHST</sequence>
<dbReference type="OrthoDB" id="116527at2157"/>